<feature type="compositionally biased region" description="Low complexity" evidence="1">
    <location>
        <begin position="202"/>
        <end position="213"/>
    </location>
</feature>
<evidence type="ECO:0000256" key="1">
    <source>
        <dbReference type="SAM" id="MobiDB-lite"/>
    </source>
</evidence>
<proteinExistence type="predicted"/>
<feature type="compositionally biased region" description="Polar residues" evidence="1">
    <location>
        <begin position="189"/>
        <end position="201"/>
    </location>
</feature>
<dbReference type="Proteomes" id="UP000646776">
    <property type="component" value="Unassembled WGS sequence"/>
</dbReference>
<organism evidence="2 3">
    <name type="scientific">Streptomyces phaeofaciens</name>
    <dbReference type="NCBI Taxonomy" id="68254"/>
    <lineage>
        <taxon>Bacteria</taxon>
        <taxon>Bacillati</taxon>
        <taxon>Actinomycetota</taxon>
        <taxon>Actinomycetes</taxon>
        <taxon>Kitasatosporales</taxon>
        <taxon>Streptomycetaceae</taxon>
        <taxon>Streptomyces</taxon>
    </lineage>
</organism>
<comment type="caution">
    <text evidence="2">The sequence shown here is derived from an EMBL/GenBank/DDBJ whole genome shotgun (WGS) entry which is preliminary data.</text>
</comment>
<evidence type="ECO:0000313" key="3">
    <source>
        <dbReference type="Proteomes" id="UP000646776"/>
    </source>
</evidence>
<feature type="region of interest" description="Disordered" evidence="1">
    <location>
        <begin position="1"/>
        <end position="23"/>
    </location>
</feature>
<dbReference type="RefSeq" id="WP_189707109.1">
    <property type="nucleotide sequence ID" value="NZ_BMSA01000001.1"/>
</dbReference>
<reference evidence="2" key="1">
    <citation type="journal article" date="2014" name="Int. J. Syst. Evol. Microbiol.">
        <title>Complete genome sequence of Corynebacterium casei LMG S-19264T (=DSM 44701T), isolated from a smear-ripened cheese.</title>
        <authorList>
            <consortium name="US DOE Joint Genome Institute (JGI-PGF)"/>
            <person name="Walter F."/>
            <person name="Albersmeier A."/>
            <person name="Kalinowski J."/>
            <person name="Ruckert C."/>
        </authorList>
    </citation>
    <scope>NUCLEOTIDE SEQUENCE</scope>
    <source>
        <strain evidence="2">JCM 4125</strain>
    </source>
</reference>
<sequence>MSETTVKTSELTSQYSSQVANDLERNLKEQQRLTDEIEALQEQLTALGNDHAVLVNIRQALGVTAADAVEPAAEPVAEPVAAPAAEPVAAVPAPRKKAATTAKSAKQTKARKTTATPAKRTAGKSAAKASAAPAAQRTLVELVREHLVGQSEPRSAAEITATLEQQHPERAVKTTVVRTTLEGLVAKNQAQRTKQGTSVFYTTTDATGPAADGEQAPQPSA</sequence>
<dbReference type="Gene3D" id="1.10.10.10">
    <property type="entry name" value="Winged helix-like DNA-binding domain superfamily/Winged helix DNA-binding domain"/>
    <property type="match status" value="1"/>
</dbReference>
<accession>A0A918LPR0</accession>
<gene>
    <name evidence="2" type="ORF">GCM10010226_06040</name>
</gene>
<protein>
    <recommendedName>
        <fullName evidence="4">Regulatory protein</fullName>
    </recommendedName>
</protein>
<evidence type="ECO:0000313" key="2">
    <source>
        <dbReference type="EMBL" id="GGT32603.1"/>
    </source>
</evidence>
<dbReference type="InterPro" id="IPR036388">
    <property type="entry name" value="WH-like_DNA-bd_sf"/>
</dbReference>
<feature type="compositionally biased region" description="Low complexity" evidence="1">
    <location>
        <begin position="79"/>
        <end position="105"/>
    </location>
</feature>
<evidence type="ECO:0008006" key="4">
    <source>
        <dbReference type="Google" id="ProtNLM"/>
    </source>
</evidence>
<dbReference type="AlphaFoldDB" id="A0A918LPR0"/>
<feature type="compositionally biased region" description="Low complexity" evidence="1">
    <location>
        <begin position="113"/>
        <end position="132"/>
    </location>
</feature>
<feature type="region of interest" description="Disordered" evidence="1">
    <location>
        <begin position="189"/>
        <end position="221"/>
    </location>
</feature>
<dbReference type="EMBL" id="BMSA01000001">
    <property type="protein sequence ID" value="GGT32603.1"/>
    <property type="molecule type" value="Genomic_DNA"/>
</dbReference>
<feature type="compositionally biased region" description="Polar residues" evidence="1">
    <location>
        <begin position="1"/>
        <end position="20"/>
    </location>
</feature>
<reference evidence="2" key="2">
    <citation type="submission" date="2020-09" db="EMBL/GenBank/DDBJ databases">
        <authorList>
            <person name="Sun Q."/>
            <person name="Ohkuma M."/>
        </authorList>
    </citation>
    <scope>NUCLEOTIDE SEQUENCE</scope>
    <source>
        <strain evidence="2">JCM 4125</strain>
    </source>
</reference>
<name>A0A918LPR0_9ACTN</name>
<keyword evidence="3" id="KW-1185">Reference proteome</keyword>
<feature type="region of interest" description="Disordered" evidence="1">
    <location>
        <begin position="79"/>
        <end position="132"/>
    </location>
</feature>